<gene>
    <name evidence="1" type="ORF">A994_10454</name>
</gene>
<protein>
    <submittedName>
        <fullName evidence="1">Uncharacterized protein</fullName>
    </submittedName>
</protein>
<sequence length="298" mass="33235">MSLDLLLALIPITIMLGLVAANMGNIMYDTQDTIYRSSLERVSADTVNTLLKTSGDPYNWESNPSQTNVVGVAQYDPVSKNPIEYTLSTKKMAMLKSTIGQTKTQSMLGDQYGFLITLSPVNSTGTIVWNLTSAGTPKENAKDVVKIERDVLYNPFDSDVLTSIKNAGHGTGKPKDYSSNPFSTNQYDLEVYDYYILIFNRGVTSTSVYINQYEVMSENEFKGHDKYSNWTKIIPESYLKNGTNLENNILYLKKVASGPTTDMDAYVIRVPQGTSPSEVTAANALPKSYRFQFYAWTK</sequence>
<dbReference type="EMBL" id="AMPO01000010">
    <property type="protein sequence ID" value="EKF85032.1"/>
    <property type="molecule type" value="Genomic_DNA"/>
</dbReference>
<evidence type="ECO:0000313" key="1">
    <source>
        <dbReference type="EMBL" id="EKF85032.1"/>
    </source>
</evidence>
<name>K2R1C9_METFP</name>
<proteinExistence type="predicted"/>
<dbReference type="Proteomes" id="UP000007360">
    <property type="component" value="Unassembled WGS sequence"/>
</dbReference>
<accession>K2R1C9</accession>
<dbReference type="PATRIC" id="fig|1204725.3.peg.2103"/>
<comment type="caution">
    <text evidence="1">The sequence shown here is derived from an EMBL/GenBank/DDBJ whole genome shotgun (WGS) entry which is preliminary data.</text>
</comment>
<dbReference type="OrthoDB" id="70833at2157"/>
<evidence type="ECO:0000313" key="2">
    <source>
        <dbReference type="Proteomes" id="UP000007360"/>
    </source>
</evidence>
<reference evidence="1 2" key="1">
    <citation type="journal article" date="2012" name="J. Bacteriol.">
        <title>Draft genome sequence of Methanobacterium formicicum DSM 3637, an archaebacterium isolated from the methane producer amoeba Pelomyxa palustris.</title>
        <authorList>
            <person name="Gutierrez G."/>
        </authorList>
    </citation>
    <scope>NUCLEOTIDE SEQUENCE [LARGE SCALE GENOMIC DNA]</scope>
    <source>
        <strain evidence="2">DSM 3637 / PP1</strain>
    </source>
</reference>
<keyword evidence="2" id="KW-1185">Reference proteome</keyword>
<organism evidence="1 2">
    <name type="scientific">Methanobacterium formicicum (strain DSM 3637 / PP1)</name>
    <dbReference type="NCBI Taxonomy" id="1204725"/>
    <lineage>
        <taxon>Archaea</taxon>
        <taxon>Methanobacteriati</taxon>
        <taxon>Methanobacteriota</taxon>
        <taxon>Methanomada group</taxon>
        <taxon>Methanobacteria</taxon>
        <taxon>Methanobacteriales</taxon>
        <taxon>Methanobacteriaceae</taxon>
        <taxon>Methanobacterium</taxon>
    </lineage>
</organism>
<dbReference type="RefSeq" id="WP_004031549.1">
    <property type="nucleotide sequence ID" value="NZ_AMPO01000010.1"/>
</dbReference>
<dbReference type="AlphaFoldDB" id="K2R1C9"/>